<dbReference type="InterPro" id="IPR037274">
    <property type="entry name" value="Znf_CHY_sf"/>
</dbReference>
<evidence type="ECO:0000256" key="3">
    <source>
        <dbReference type="ARBA" id="ARBA00022833"/>
    </source>
</evidence>
<evidence type="ECO:0000256" key="4">
    <source>
        <dbReference type="PROSITE-ProRule" id="PRU00601"/>
    </source>
</evidence>
<evidence type="ECO:0000256" key="1">
    <source>
        <dbReference type="ARBA" id="ARBA00022723"/>
    </source>
</evidence>
<feature type="compositionally biased region" description="Basic and acidic residues" evidence="5">
    <location>
        <begin position="238"/>
        <end position="261"/>
    </location>
</feature>
<evidence type="ECO:0000256" key="5">
    <source>
        <dbReference type="SAM" id="MobiDB-lite"/>
    </source>
</evidence>
<accession>A0A1X7TSW1</accession>
<protein>
    <recommendedName>
        <fullName evidence="6">CHY-type domain-containing protein</fullName>
    </recommendedName>
</protein>
<keyword evidence="2 4" id="KW-0863">Zinc-finger</keyword>
<dbReference type="OrthoDB" id="411372at2759"/>
<feature type="compositionally biased region" description="Polar residues" evidence="5">
    <location>
        <begin position="267"/>
        <end position="277"/>
    </location>
</feature>
<dbReference type="AlphaFoldDB" id="A0A1X7TSW1"/>
<evidence type="ECO:0000256" key="2">
    <source>
        <dbReference type="ARBA" id="ARBA00022771"/>
    </source>
</evidence>
<organism evidence="7">
    <name type="scientific">Amphimedon queenslandica</name>
    <name type="common">Sponge</name>
    <dbReference type="NCBI Taxonomy" id="400682"/>
    <lineage>
        <taxon>Eukaryota</taxon>
        <taxon>Metazoa</taxon>
        <taxon>Porifera</taxon>
        <taxon>Demospongiae</taxon>
        <taxon>Heteroscleromorpha</taxon>
        <taxon>Haplosclerida</taxon>
        <taxon>Niphatidae</taxon>
        <taxon>Amphimedon</taxon>
    </lineage>
</organism>
<dbReference type="SUPFAM" id="SSF161219">
    <property type="entry name" value="CHY zinc finger-like"/>
    <property type="match status" value="1"/>
</dbReference>
<feature type="domain" description="CHY-type" evidence="6">
    <location>
        <begin position="146"/>
        <end position="214"/>
    </location>
</feature>
<name>A0A1X7TSW1_AMPQE</name>
<evidence type="ECO:0000313" key="7">
    <source>
        <dbReference type="EnsemblMetazoa" id="Aqu2.1.18062_001"/>
    </source>
</evidence>
<proteinExistence type="predicted"/>
<evidence type="ECO:0000259" key="6">
    <source>
        <dbReference type="PROSITE" id="PS51266"/>
    </source>
</evidence>
<dbReference type="GO" id="GO:0008270">
    <property type="term" value="F:zinc ion binding"/>
    <property type="evidence" value="ECO:0007669"/>
    <property type="project" value="UniProtKB-KW"/>
</dbReference>
<keyword evidence="1" id="KW-0479">Metal-binding</keyword>
<dbReference type="InterPro" id="IPR008913">
    <property type="entry name" value="Znf_CHY"/>
</dbReference>
<dbReference type="EnsemblMetazoa" id="Aqu2.1.18062_001">
    <property type="protein sequence ID" value="Aqu2.1.18062_001"/>
    <property type="gene ID" value="Aqu2.1.18062"/>
</dbReference>
<dbReference type="InParanoid" id="A0A1X7TSW1"/>
<feature type="region of interest" description="Disordered" evidence="5">
    <location>
        <begin position="222"/>
        <end position="277"/>
    </location>
</feature>
<dbReference type="Pfam" id="PF05495">
    <property type="entry name" value="zf-CHY"/>
    <property type="match status" value="1"/>
</dbReference>
<dbReference type="PROSITE" id="PS51266">
    <property type="entry name" value="ZF_CHY"/>
    <property type="match status" value="1"/>
</dbReference>
<reference evidence="7" key="1">
    <citation type="submission" date="2017-05" db="UniProtKB">
        <authorList>
            <consortium name="EnsemblMetazoa"/>
        </authorList>
    </citation>
    <scope>IDENTIFICATION</scope>
</reference>
<sequence>MMGKEATCFVKRIGDGLSSKWNKPYSEVLGGPELLIYKRKACLTTDYSVSGSNNNWSCKVTDLILLCCEGVISCVECGRDHPLKRWSFGSPLTTWCRYCHTSLVLGASQCKFIIHQPGEGVFNETIEGQRVSAKKKRVPDFIEGRPLPNTGTCLHYKKSHRWLRFPCCGKAFPCDVCHDSTEDHPMERANRMICGYCSKEQVYNGSNPCVSCGSDMTQSKSSSHWEGGQGCRNKVKMSRNDKQKYVNSEKKTVSMKNERVGVKGKNNIDQKSGTLQK</sequence>
<dbReference type="eggNOG" id="KOG1940">
    <property type="taxonomic scope" value="Eukaryota"/>
</dbReference>
<keyword evidence="3" id="KW-0862">Zinc</keyword>
<dbReference type="STRING" id="400682.A0A1X7TSW1"/>